<dbReference type="InterPro" id="IPR015590">
    <property type="entry name" value="Aldehyde_DH_dom"/>
</dbReference>
<dbReference type="AlphaFoldDB" id="A0ABD5PPQ7"/>
<dbReference type="EC" id="1.2.1.27" evidence="1"/>
<feature type="domain" description="Aldehyde dehydrogenase" evidence="5">
    <location>
        <begin position="19"/>
        <end position="480"/>
    </location>
</feature>
<dbReference type="InterPro" id="IPR016161">
    <property type="entry name" value="Ald_DH/histidinol_DH"/>
</dbReference>
<accession>A0ABD5PPQ7</accession>
<proteinExistence type="predicted"/>
<name>A0ABD5PPQ7_9EURY</name>
<dbReference type="InterPro" id="IPR016163">
    <property type="entry name" value="Ald_DH_C"/>
</dbReference>
<dbReference type="Pfam" id="PF00171">
    <property type="entry name" value="Aldedh"/>
    <property type="match status" value="1"/>
</dbReference>
<dbReference type="InterPro" id="IPR016162">
    <property type="entry name" value="Ald_DH_N"/>
</dbReference>
<comment type="caution">
    <text evidence="6">The sequence shown here is derived from an EMBL/GenBank/DDBJ whole genome shotgun (WGS) entry which is preliminary data.</text>
</comment>
<keyword evidence="7" id="KW-1185">Reference proteome</keyword>
<evidence type="ECO:0000259" key="5">
    <source>
        <dbReference type="Pfam" id="PF00171"/>
    </source>
</evidence>
<dbReference type="FunFam" id="3.40.309.10:FF:000002">
    <property type="entry name" value="Methylmalonate-semialdehyde dehydrogenase (Acylating)"/>
    <property type="match status" value="1"/>
</dbReference>
<evidence type="ECO:0000256" key="4">
    <source>
        <dbReference type="SAM" id="MobiDB-lite"/>
    </source>
</evidence>
<evidence type="ECO:0000313" key="7">
    <source>
        <dbReference type="Proteomes" id="UP001595898"/>
    </source>
</evidence>
<gene>
    <name evidence="6" type="ORF">ACFO5R_10960</name>
</gene>
<dbReference type="GO" id="GO:0004491">
    <property type="term" value="F:methylmalonate-semialdehyde dehydrogenase (acylating, NAD) activity"/>
    <property type="evidence" value="ECO:0007669"/>
    <property type="project" value="UniProtKB-EC"/>
</dbReference>
<reference evidence="6 7" key="1">
    <citation type="journal article" date="2019" name="Int. J. Syst. Evol. Microbiol.">
        <title>The Global Catalogue of Microorganisms (GCM) 10K type strain sequencing project: providing services to taxonomists for standard genome sequencing and annotation.</title>
        <authorList>
            <consortium name="The Broad Institute Genomics Platform"/>
            <consortium name="The Broad Institute Genome Sequencing Center for Infectious Disease"/>
            <person name="Wu L."/>
            <person name="Ma J."/>
        </authorList>
    </citation>
    <scope>NUCLEOTIDE SEQUENCE [LARGE SCALE GENOMIC DNA]</scope>
    <source>
        <strain evidence="6 7">WLHS5</strain>
    </source>
</reference>
<dbReference type="PANTHER" id="PTHR43866">
    <property type="entry name" value="MALONATE-SEMIALDEHYDE DEHYDROGENASE"/>
    <property type="match status" value="1"/>
</dbReference>
<dbReference type="Proteomes" id="UP001595898">
    <property type="component" value="Unassembled WGS sequence"/>
</dbReference>
<dbReference type="Gene3D" id="3.40.605.10">
    <property type="entry name" value="Aldehyde Dehydrogenase, Chain A, domain 1"/>
    <property type="match status" value="1"/>
</dbReference>
<dbReference type="NCBIfam" id="TIGR01722">
    <property type="entry name" value="MMSDH"/>
    <property type="match status" value="1"/>
</dbReference>
<dbReference type="RefSeq" id="WP_250141840.1">
    <property type="nucleotide sequence ID" value="NZ_JALIQP010000004.1"/>
</dbReference>
<dbReference type="SUPFAM" id="SSF53720">
    <property type="entry name" value="ALDH-like"/>
    <property type="match status" value="1"/>
</dbReference>
<evidence type="ECO:0000256" key="2">
    <source>
        <dbReference type="ARBA" id="ARBA00023002"/>
    </source>
</evidence>
<sequence>MLASLSADGEVQNYVDGSWQKPAGRDSQPVTNPATGERLATIPFSDATDLDAAVDAANEAYNDWRNTAVEDRIQPLFRLKSLLEEHIGELAELLVREHGKTRAEARGELRRGIENVEVACGMPRLQQAGTLANAAPDIDESAVREPLGTFVGITPFNFPAMISLWFLPHAVASGNAFILKPSEQDPLVTQRIFELVDQAGFPDGVVQLLNGGPDTVNEILAHPGIVGVSFVGSTPVARHIYETAAANGKRVQAQGGAKNHVIVTESTDLSYAAEKTVSSACACAGERCLSNDVVVVEDSVYDAFADEMVAKMRDQTVGYGLDDGVDIGAIISADHEETIRRYIQSGVDEGAKLLVDGRDVAVDGYEDGNFVGPSLFGEVSPEMTIVREEHFGPIVGLVRVEDFDEAVDVVNRSDFGNAASLFTDSGHKASRFKCEVEAGNLGVNVGTAAPMAFFAFGGRKDSFFGDLHAQGSDLVNFYTDKMSYIERWPDQS</sequence>
<protein>
    <recommendedName>
        <fullName evidence="1">methylmalonate-semialdehyde dehydrogenase (CoA acylating)</fullName>
        <ecNumber evidence="1">1.2.1.27</ecNumber>
    </recommendedName>
</protein>
<keyword evidence="3" id="KW-0520">NAD</keyword>
<evidence type="ECO:0000256" key="1">
    <source>
        <dbReference type="ARBA" id="ARBA00013048"/>
    </source>
</evidence>
<dbReference type="FunFam" id="3.40.605.10:FF:000003">
    <property type="entry name" value="Methylmalonate-semialdehyde dehydrogenase [acylating]"/>
    <property type="match status" value="1"/>
</dbReference>
<dbReference type="CDD" id="cd07085">
    <property type="entry name" value="ALDH_F6_MMSDH"/>
    <property type="match status" value="1"/>
</dbReference>
<dbReference type="PANTHER" id="PTHR43866:SF4">
    <property type="entry name" value="MALONATE-SEMIALDEHYDE DEHYDROGENASE"/>
    <property type="match status" value="1"/>
</dbReference>
<organism evidence="6 7">
    <name type="scientific">Halosolutus amylolyticus</name>
    <dbReference type="NCBI Taxonomy" id="2932267"/>
    <lineage>
        <taxon>Archaea</taxon>
        <taxon>Methanobacteriati</taxon>
        <taxon>Methanobacteriota</taxon>
        <taxon>Stenosarchaea group</taxon>
        <taxon>Halobacteria</taxon>
        <taxon>Halobacteriales</taxon>
        <taxon>Natrialbaceae</taxon>
        <taxon>Halosolutus</taxon>
    </lineage>
</organism>
<keyword evidence="2 6" id="KW-0560">Oxidoreductase</keyword>
<dbReference type="InterPro" id="IPR010061">
    <property type="entry name" value="MeMal-semiAld_DH"/>
</dbReference>
<evidence type="ECO:0000256" key="3">
    <source>
        <dbReference type="ARBA" id="ARBA00023027"/>
    </source>
</evidence>
<dbReference type="Gene3D" id="3.40.309.10">
    <property type="entry name" value="Aldehyde Dehydrogenase, Chain A, domain 2"/>
    <property type="match status" value="1"/>
</dbReference>
<evidence type="ECO:0000313" key="6">
    <source>
        <dbReference type="EMBL" id="MFC4542443.1"/>
    </source>
</evidence>
<feature type="region of interest" description="Disordered" evidence="4">
    <location>
        <begin position="14"/>
        <end position="37"/>
    </location>
</feature>
<dbReference type="EMBL" id="JBHSFA010000005">
    <property type="protein sequence ID" value="MFC4542443.1"/>
    <property type="molecule type" value="Genomic_DNA"/>
</dbReference>